<organism evidence="2 3">
    <name type="scientific">Paragonimus skrjabini miyazakii</name>
    <dbReference type="NCBI Taxonomy" id="59628"/>
    <lineage>
        <taxon>Eukaryota</taxon>
        <taxon>Metazoa</taxon>
        <taxon>Spiralia</taxon>
        <taxon>Lophotrochozoa</taxon>
        <taxon>Platyhelminthes</taxon>
        <taxon>Trematoda</taxon>
        <taxon>Digenea</taxon>
        <taxon>Plagiorchiida</taxon>
        <taxon>Troglotremata</taxon>
        <taxon>Troglotrematidae</taxon>
        <taxon>Paragonimus</taxon>
    </lineage>
</organism>
<protein>
    <submittedName>
        <fullName evidence="2">Uncharacterized protein</fullName>
    </submittedName>
</protein>
<dbReference type="OrthoDB" id="10306275at2759"/>
<dbReference type="Proteomes" id="UP000822476">
    <property type="component" value="Unassembled WGS sequence"/>
</dbReference>
<evidence type="ECO:0000313" key="2">
    <source>
        <dbReference type="EMBL" id="KAF7231959.1"/>
    </source>
</evidence>
<evidence type="ECO:0000313" key="3">
    <source>
        <dbReference type="Proteomes" id="UP000822476"/>
    </source>
</evidence>
<keyword evidence="1" id="KW-0732">Signal</keyword>
<sequence length="123" mass="14865">MISSLSCFTNSPRTMRVYATVLCLLVTVTWNETRAKPIDKQALHERWNAAVFRGYKLWCWMRRKELEKHDNSNGILMAFRKESNDLLEHLEQYIPLFKSWLTEWREKEEKQRTTTPSKWIFPK</sequence>
<dbReference type="AlphaFoldDB" id="A0A8S9Y8A4"/>
<reference evidence="2" key="1">
    <citation type="submission" date="2019-07" db="EMBL/GenBank/DDBJ databases">
        <title>Annotation for the trematode Paragonimus miyazaki's.</title>
        <authorList>
            <person name="Choi Y.-J."/>
        </authorList>
    </citation>
    <scope>NUCLEOTIDE SEQUENCE</scope>
    <source>
        <strain evidence="2">Japan</strain>
    </source>
</reference>
<gene>
    <name evidence="2" type="ORF">EG68_12528</name>
</gene>
<feature type="signal peptide" evidence="1">
    <location>
        <begin position="1"/>
        <end position="35"/>
    </location>
</feature>
<dbReference type="EMBL" id="JTDE01022191">
    <property type="protein sequence ID" value="KAF7231959.1"/>
    <property type="molecule type" value="Genomic_DNA"/>
</dbReference>
<proteinExistence type="predicted"/>
<keyword evidence="3" id="KW-1185">Reference proteome</keyword>
<accession>A0A8S9Y8A4</accession>
<evidence type="ECO:0000256" key="1">
    <source>
        <dbReference type="SAM" id="SignalP"/>
    </source>
</evidence>
<comment type="caution">
    <text evidence="2">The sequence shown here is derived from an EMBL/GenBank/DDBJ whole genome shotgun (WGS) entry which is preliminary data.</text>
</comment>
<feature type="chain" id="PRO_5035913251" evidence="1">
    <location>
        <begin position="36"/>
        <end position="123"/>
    </location>
</feature>
<name>A0A8S9Y8A4_9TREM</name>